<dbReference type="EMBL" id="LAZR01022187">
    <property type="protein sequence ID" value="KKL82746.1"/>
    <property type="molecule type" value="Genomic_DNA"/>
</dbReference>
<dbReference type="AlphaFoldDB" id="A0A0F9FWZ8"/>
<protein>
    <submittedName>
        <fullName evidence="1">Uncharacterized protein</fullName>
    </submittedName>
</protein>
<organism evidence="1">
    <name type="scientific">marine sediment metagenome</name>
    <dbReference type="NCBI Taxonomy" id="412755"/>
    <lineage>
        <taxon>unclassified sequences</taxon>
        <taxon>metagenomes</taxon>
        <taxon>ecological metagenomes</taxon>
    </lineage>
</organism>
<proteinExistence type="predicted"/>
<sequence>NLANTRIRWNDRNNANWKDQFILVINRVLQQSFGSVSPEERVQVQDVVFELYELNNVPTVSGVQAFTTQVSGQSVKMEVVPQELAAFGPIERRPQQSKPLSLTFASDGLGDGSDTTGFMFFVKQGKLNRQVFSFDGVTPNQTFTLANVGINDTDMWVNSVDADTGEILTDGLWKEVDIAASQNIIFNTTDTRNKFEVETLDEDGVRVIFGDGEFATIPSGTFDFWNRTSLTDPVVIPQNTIQGQVATFTYQDVNSNVQTVTFTFSLINTLQNAAATETIDHIRRTAPSVYYTQDRMVNAQDYNTFLLQDPTIAKLRAVNRTFAGDSKFIAWHDPSESYENVKIFGNDLLLYFNTSEASLRANASTSVDVVIDSIIEPILSTAEFSNILNSEGVAYNNVRREFTAAERTDIETALTNAVPASPTTVHLFYSVRDDSWEPRTGQNVGGDNLVLTDPPQNTDPLWLPLKDADLAQSAGSPISSLWDAGTAYSIDSIVSISDAGTIRYFEAIPGGSPLVTIIGNSPLDPVAGSPTIGGSPTEWVEFPVEGIIQVEFDSSIGWTTPGNRPLGSPTQWSEFATEGIIQVEFDSSIGWTVNWKTTRLVAESQSSSFWNTNDGNTIVTFDALNNAQDRIVVLQANVNPAYDTTPNCGSPAELIAGAILPGNVPLVILQQENDANGLPDINILSVIPEDDNVDGVPDFCKTINDVIVNVNDLIAPSRATALTTPFNFGWFHFTVDRNLVDPAPSNIIDIFIITR</sequence>
<name>A0A0F9FWZ8_9ZZZZ</name>
<reference evidence="1" key="1">
    <citation type="journal article" date="2015" name="Nature">
        <title>Complex archaea that bridge the gap between prokaryotes and eukaryotes.</title>
        <authorList>
            <person name="Spang A."/>
            <person name="Saw J.H."/>
            <person name="Jorgensen S.L."/>
            <person name="Zaremba-Niedzwiedzka K."/>
            <person name="Martijn J."/>
            <person name="Lind A.E."/>
            <person name="van Eijk R."/>
            <person name="Schleper C."/>
            <person name="Guy L."/>
            <person name="Ettema T.J."/>
        </authorList>
    </citation>
    <scope>NUCLEOTIDE SEQUENCE</scope>
</reference>
<evidence type="ECO:0000313" key="1">
    <source>
        <dbReference type="EMBL" id="KKL82746.1"/>
    </source>
</evidence>
<comment type="caution">
    <text evidence="1">The sequence shown here is derived from an EMBL/GenBank/DDBJ whole genome shotgun (WGS) entry which is preliminary data.</text>
</comment>
<feature type="non-terminal residue" evidence="1">
    <location>
        <position position="1"/>
    </location>
</feature>
<gene>
    <name evidence="1" type="ORF">LCGC14_1981680</name>
</gene>
<accession>A0A0F9FWZ8</accession>
<feature type="non-terminal residue" evidence="1">
    <location>
        <position position="755"/>
    </location>
</feature>